<dbReference type="Proteomes" id="UP000663671">
    <property type="component" value="Chromosome 6"/>
</dbReference>
<name>A0A8A1ML21_AJECA</name>
<dbReference type="AlphaFoldDB" id="A0A8A1ML21"/>
<proteinExistence type="predicted"/>
<dbReference type="EMBL" id="CP069116">
    <property type="protein sequence ID" value="QSS66549.1"/>
    <property type="molecule type" value="Genomic_DNA"/>
</dbReference>
<organism evidence="1 2">
    <name type="scientific">Ajellomyces capsulatus</name>
    <name type="common">Darling's disease fungus</name>
    <name type="synonym">Histoplasma capsulatum</name>
    <dbReference type="NCBI Taxonomy" id="5037"/>
    <lineage>
        <taxon>Eukaryota</taxon>
        <taxon>Fungi</taxon>
        <taxon>Dikarya</taxon>
        <taxon>Ascomycota</taxon>
        <taxon>Pezizomycotina</taxon>
        <taxon>Eurotiomycetes</taxon>
        <taxon>Eurotiomycetidae</taxon>
        <taxon>Onygenales</taxon>
        <taxon>Ajellomycetaceae</taxon>
        <taxon>Histoplasma</taxon>
    </lineage>
</organism>
<sequence length="258" mass="29414">MNWDNLTEESSQLSTPPGHQGIKASSFTTGAFNICCTVTFEDEFRVFKDPSVGLSDLEKTYQRMAEVMLEVLKSTFSSIEALEFELGKWQVIKRPMTLSMNELVYVGNLPPAIFTRKIFPIAAEYFEELAIQQLLHILQACEDRQMQNGTLTDSQHLSDWMACLFGSIFGLYPVPTHALWTVGSFGFGLLHKGVSCLMIFWTFLDEKHFGHLNSLDDRLSLLSQDELDELDGFVQMKMQQVVEKCLDERLTFDELVDL</sequence>
<reference evidence="1" key="1">
    <citation type="submission" date="2021-01" db="EMBL/GenBank/DDBJ databases">
        <title>Chromosome-level genome assembly of a human fungal pathogen reveals clustering of transcriptionally co-regulated genes.</title>
        <authorList>
            <person name="Voorhies M."/>
            <person name="Cohen S."/>
            <person name="Shea T.P."/>
            <person name="Petrus S."/>
            <person name="Munoz J.F."/>
            <person name="Poplawski S."/>
            <person name="Goldman W.E."/>
            <person name="Michael T."/>
            <person name="Cuomo C.A."/>
            <person name="Sil A."/>
            <person name="Beyhan S."/>
        </authorList>
    </citation>
    <scope>NUCLEOTIDE SEQUENCE</scope>
    <source>
        <strain evidence="1">WU24</strain>
    </source>
</reference>
<protein>
    <submittedName>
        <fullName evidence="1">Uncharacterized protein</fullName>
    </submittedName>
</protein>
<evidence type="ECO:0000313" key="1">
    <source>
        <dbReference type="EMBL" id="QSS66549.1"/>
    </source>
</evidence>
<dbReference type="VEuPathDB" id="FungiDB:I7I51_02737"/>
<gene>
    <name evidence="1" type="ORF">I7I51_02737</name>
</gene>
<evidence type="ECO:0000313" key="2">
    <source>
        <dbReference type="Proteomes" id="UP000663671"/>
    </source>
</evidence>
<accession>A0A8A1ML21</accession>